<dbReference type="CDD" id="cd03449">
    <property type="entry name" value="R_hydratase"/>
    <property type="match status" value="1"/>
</dbReference>
<dbReference type="GO" id="GO:0005829">
    <property type="term" value="C:cytosol"/>
    <property type="evidence" value="ECO:0007669"/>
    <property type="project" value="TreeGrafter"/>
</dbReference>
<comment type="caution">
    <text evidence="12">The sequence shown here is derived from an EMBL/GenBank/DDBJ whole genome shotgun (WGS) entry which is preliminary data.</text>
</comment>
<dbReference type="NCBIfam" id="NF008852">
    <property type="entry name" value="PRK11890.1"/>
    <property type="match status" value="1"/>
</dbReference>
<feature type="active site" description="Proton donor/acceptor" evidence="9">
    <location>
        <position position="568"/>
    </location>
</feature>
<dbReference type="Gene3D" id="3.30.420.40">
    <property type="match status" value="2"/>
</dbReference>
<sequence>MKIGDRASLVRHVGPKDIELFAAVSGDANPAHLDAGFAAHGPFGHVVVHGMWTAALISAVLGTRLPGPGTIYLDQQIRFNKPVSPGDTITAEVEVAELIEGKNRVRLTTTARNQRGEVVLSGEALVLAPVEQVTWVPGDLPEAVVLPKGRWQGFVEEARALPPVRAAVVHPCSKSAILGAIEVRDEGLLDPILIGPGAKIRAAAAEAGVSLDGFRIEETEHSHAAAARAVELAACGKVQVLVKGSLHSDELLAAVVSKSGGLRTERRISHVYAMDVPAYRKPVIVTDAAINIAPTLEHKRDICQNAVDLMRLLGRDQPKVAVLAAVETVNATMPATLDAAALTVMAARGQITGALVDGPLAFDNAISPEAVATKGIVSQVAGEADILLVPDLEAGNMLAKQLIYFAGATAAGLVLGARVPIVLTSRADPLSARIASAALAKLVAAAAPRPLASGVIDFRDEPFEVRLTREGKTFSGPITADPGDLTAVLNQAFAWLAGHFNLSRLAVIGHRVVHGGDVFTGPARITDQVIAQIDALARLAPLHQPQSLALIRAMRGLYPDVPQTASFDTAFHATNPPLIRRFALPRALYDQGIKRYGFHGLSYRYIAGQLGDLATDAKVVAAHLGSGASLCAIRGGKSIDSSMGFSTLDGIPMATRSGALDPGVILHLMGEMGQSLKQVETMLYRESGLLGVSGFEADSRELMASTRPEAAEAIDLFCLRIAGEVARLATSMGGIDALVFTAGIGEHQPGIRARVAARLGWLGAELDPDANEAGSRRISTAASRVQLLVIPTDEESIIAQEAVSEEAAT</sequence>
<comment type="caution">
    <text evidence="9">Lacks conserved residue(s) required for the propagation of feature annotation.</text>
</comment>
<dbReference type="EMBL" id="BRXU01000069">
    <property type="protein sequence ID" value="GLC62731.1"/>
    <property type="molecule type" value="Genomic_DNA"/>
</dbReference>
<evidence type="ECO:0000256" key="9">
    <source>
        <dbReference type="HAMAP-Rule" id="MF_03131"/>
    </source>
</evidence>
<evidence type="ECO:0000256" key="2">
    <source>
        <dbReference type="ARBA" id="ARBA00022679"/>
    </source>
</evidence>
<dbReference type="GO" id="GO:0006085">
    <property type="term" value="P:acetyl-CoA biosynthetic process"/>
    <property type="evidence" value="ECO:0007669"/>
    <property type="project" value="UniProtKB-UniRule"/>
</dbReference>
<feature type="domain" description="Phosphate acetyl/butaryl transferase" evidence="10">
    <location>
        <begin position="227"/>
        <end position="440"/>
    </location>
</feature>
<comment type="cofactor">
    <cofactor evidence="9">
        <name>Mg(2+)</name>
        <dbReference type="ChEBI" id="CHEBI:18420"/>
    </cofactor>
</comment>
<evidence type="ECO:0000256" key="7">
    <source>
        <dbReference type="ARBA" id="ARBA00022842"/>
    </source>
</evidence>
<dbReference type="Pfam" id="PF00871">
    <property type="entry name" value="Acetate_kinase"/>
    <property type="match status" value="1"/>
</dbReference>
<feature type="domain" description="MaoC-like" evidence="11">
    <location>
        <begin position="11"/>
        <end position="110"/>
    </location>
</feature>
<keyword evidence="7 9" id="KW-0460">Magnesium</keyword>
<keyword evidence="3 9" id="KW-0479">Metal-binding</keyword>
<keyword evidence="13" id="KW-1185">Reference proteome</keyword>
<dbReference type="GO" id="GO:0008776">
    <property type="term" value="F:acetate kinase activity"/>
    <property type="evidence" value="ECO:0007669"/>
    <property type="project" value="UniProtKB-UniRule"/>
</dbReference>
<dbReference type="GO" id="GO:0000287">
    <property type="term" value="F:magnesium ion binding"/>
    <property type="evidence" value="ECO:0007669"/>
    <property type="project" value="UniProtKB-UniRule"/>
</dbReference>
<dbReference type="PROSITE" id="PS01076">
    <property type="entry name" value="ACETATE_KINASE_2"/>
    <property type="match status" value="1"/>
</dbReference>
<dbReference type="Pfam" id="PF01575">
    <property type="entry name" value="MaoC_dehydratas"/>
    <property type="match status" value="1"/>
</dbReference>
<feature type="site" description="Transition state stabilizer" evidence="9">
    <location>
        <position position="656"/>
    </location>
</feature>
<evidence type="ECO:0000256" key="6">
    <source>
        <dbReference type="ARBA" id="ARBA00022840"/>
    </source>
</evidence>
<comment type="pathway">
    <text evidence="9">Metabolic intermediate biosynthesis; acetyl-CoA biosynthesis; acetyl-CoA from acetate: step 1/2.</text>
</comment>
<keyword evidence="8" id="KW-0456">Lyase</keyword>
<dbReference type="InterPro" id="IPR043129">
    <property type="entry name" value="ATPase_NBD"/>
</dbReference>
<dbReference type="SUPFAM" id="SSF54637">
    <property type="entry name" value="Thioesterase/thiol ester dehydrase-isomerase"/>
    <property type="match status" value="1"/>
</dbReference>
<feature type="site" description="Transition state stabilizer" evidence="9">
    <location>
        <position position="599"/>
    </location>
</feature>
<keyword evidence="5 9" id="KW-0418">Kinase</keyword>
<accession>A0A9W6FBV2</accession>
<dbReference type="PANTHER" id="PTHR21060:SF21">
    <property type="entry name" value="ACETATE KINASE"/>
    <property type="match status" value="1"/>
</dbReference>
<dbReference type="NCBIfam" id="NF006045">
    <property type="entry name" value="PRK08190.1"/>
    <property type="match status" value="1"/>
</dbReference>
<reference evidence="12 13" key="1">
    <citation type="journal article" date="2023" name="Commun. Biol.">
        <title>Reorganization of the ancestral sex-determining regions during the evolution of trioecy in Pleodorina starrii.</title>
        <authorList>
            <person name="Takahashi K."/>
            <person name="Suzuki S."/>
            <person name="Kawai-Toyooka H."/>
            <person name="Yamamoto K."/>
            <person name="Hamaji T."/>
            <person name="Ootsuki R."/>
            <person name="Yamaguchi H."/>
            <person name="Kawachi M."/>
            <person name="Higashiyama T."/>
            <person name="Nozaki H."/>
        </authorList>
    </citation>
    <scope>NUCLEOTIDE SEQUENCE [LARGE SCALE GENOMIC DNA]</scope>
    <source>
        <strain evidence="12 13">NIES-4479</strain>
    </source>
</reference>
<dbReference type="InterPro" id="IPR002539">
    <property type="entry name" value="MaoC-like_dom"/>
</dbReference>
<dbReference type="GO" id="GO:0006083">
    <property type="term" value="P:acetate metabolic process"/>
    <property type="evidence" value="ECO:0007669"/>
    <property type="project" value="TreeGrafter"/>
</dbReference>
<dbReference type="InterPro" id="IPR029069">
    <property type="entry name" value="HotDog_dom_sf"/>
</dbReference>
<feature type="binding site" evidence="9">
    <location>
        <position position="511"/>
    </location>
    <ligand>
        <name>substrate</name>
    </ligand>
</feature>
<evidence type="ECO:0000256" key="1">
    <source>
        <dbReference type="ARBA" id="ARBA00022490"/>
    </source>
</evidence>
<feature type="binding site" evidence="9">
    <location>
        <position position="441"/>
    </location>
    <ligand>
        <name>ATP</name>
        <dbReference type="ChEBI" id="CHEBI:30616"/>
    </ligand>
</feature>
<proteinExistence type="inferred from homology"/>
<name>A0A9W6FBV2_9CHLO</name>
<feature type="binding site" evidence="9">
    <location>
        <position position="794"/>
    </location>
    <ligand>
        <name>Mg(2+)</name>
        <dbReference type="ChEBI" id="CHEBI:18420"/>
    </ligand>
</feature>
<dbReference type="FunFam" id="3.10.129.10:FF:000042">
    <property type="entry name" value="MaoC domain protein dehydratase"/>
    <property type="match status" value="1"/>
</dbReference>
<dbReference type="SUPFAM" id="SSF53067">
    <property type="entry name" value="Actin-like ATPase domain"/>
    <property type="match status" value="2"/>
</dbReference>
<keyword evidence="1" id="KW-0963">Cytoplasm</keyword>
<keyword evidence="2 9" id="KW-0808">Transferase</keyword>
<dbReference type="EC" id="2.7.2.1" evidence="9"/>
<evidence type="ECO:0000313" key="13">
    <source>
        <dbReference type="Proteomes" id="UP001165080"/>
    </source>
</evidence>
<dbReference type="GO" id="GO:0016746">
    <property type="term" value="F:acyltransferase activity"/>
    <property type="evidence" value="ECO:0007669"/>
    <property type="project" value="InterPro"/>
</dbReference>
<keyword evidence="6 9" id="KW-0067">ATP-binding</keyword>
<dbReference type="Gene3D" id="3.10.129.10">
    <property type="entry name" value="Hotdog Thioesterase"/>
    <property type="match status" value="1"/>
</dbReference>
<comment type="catalytic activity">
    <reaction evidence="9">
        <text>acetate + ATP = acetyl phosphate + ADP</text>
        <dbReference type="Rhea" id="RHEA:11352"/>
        <dbReference type="ChEBI" id="CHEBI:22191"/>
        <dbReference type="ChEBI" id="CHEBI:30089"/>
        <dbReference type="ChEBI" id="CHEBI:30616"/>
        <dbReference type="ChEBI" id="CHEBI:456216"/>
        <dbReference type="EC" id="2.7.2.1"/>
    </reaction>
</comment>
<dbReference type="SUPFAM" id="SSF53659">
    <property type="entry name" value="Isocitrate/Isopropylmalate dehydrogenase-like"/>
    <property type="match status" value="1"/>
</dbReference>
<keyword evidence="4 9" id="KW-0547">Nucleotide-binding</keyword>
<gene>
    <name evidence="12" type="primary">PLESTB003874</name>
    <name evidence="12" type="ORF">PLESTB_001932900</name>
</gene>
<dbReference type="InterPro" id="IPR023865">
    <property type="entry name" value="Aliphatic_acid_kinase_CS"/>
</dbReference>
<evidence type="ECO:0000256" key="3">
    <source>
        <dbReference type="ARBA" id="ARBA00022723"/>
    </source>
</evidence>
<dbReference type="GO" id="GO:0016836">
    <property type="term" value="F:hydro-lyase activity"/>
    <property type="evidence" value="ECO:0007669"/>
    <property type="project" value="UniProtKB-ARBA"/>
</dbReference>
<dbReference type="AlphaFoldDB" id="A0A9W6FBV2"/>
<evidence type="ECO:0000259" key="10">
    <source>
        <dbReference type="Pfam" id="PF01515"/>
    </source>
</evidence>
<comment type="similarity">
    <text evidence="9">Belongs to the acetokinase family.</text>
</comment>
<feature type="binding site" evidence="9">
    <location>
        <begin position="743"/>
        <end position="747"/>
    </location>
    <ligand>
        <name>ATP</name>
        <dbReference type="ChEBI" id="CHEBI:30616"/>
    </ligand>
</feature>
<dbReference type="Gene3D" id="3.40.718.10">
    <property type="entry name" value="Isopropylmalate Dehydrogenase"/>
    <property type="match status" value="1"/>
</dbReference>
<dbReference type="InterPro" id="IPR000890">
    <property type="entry name" value="Aliphatic_acid_kin_short-chain"/>
</dbReference>
<feature type="binding site" evidence="9">
    <location>
        <begin position="698"/>
        <end position="700"/>
    </location>
    <ligand>
        <name>ATP</name>
        <dbReference type="ChEBI" id="CHEBI:30616"/>
    </ligand>
</feature>
<protein>
    <recommendedName>
        <fullName evidence="9">Probable acetate kinase</fullName>
        <ecNumber evidence="9">2.7.2.1</ecNumber>
    </recommendedName>
    <alternativeName>
        <fullName evidence="9">Acetokinase</fullName>
    </alternativeName>
</protein>
<evidence type="ECO:0000256" key="5">
    <source>
        <dbReference type="ARBA" id="ARBA00022777"/>
    </source>
</evidence>
<dbReference type="NCBIfam" id="NF005462">
    <property type="entry name" value="PRK07058.1"/>
    <property type="match status" value="1"/>
</dbReference>
<evidence type="ECO:0000259" key="11">
    <source>
        <dbReference type="Pfam" id="PF01575"/>
    </source>
</evidence>
<evidence type="ECO:0000256" key="8">
    <source>
        <dbReference type="ARBA" id="ARBA00023239"/>
    </source>
</evidence>
<organism evidence="12 13">
    <name type="scientific">Pleodorina starrii</name>
    <dbReference type="NCBI Taxonomy" id="330485"/>
    <lineage>
        <taxon>Eukaryota</taxon>
        <taxon>Viridiplantae</taxon>
        <taxon>Chlorophyta</taxon>
        <taxon>core chlorophytes</taxon>
        <taxon>Chlorophyceae</taxon>
        <taxon>CS clade</taxon>
        <taxon>Chlamydomonadales</taxon>
        <taxon>Volvocaceae</taxon>
        <taxon>Pleodorina</taxon>
    </lineage>
</organism>
<dbReference type="PANTHER" id="PTHR21060">
    <property type="entry name" value="ACETATE KINASE"/>
    <property type="match status" value="1"/>
</dbReference>
<dbReference type="InterPro" id="IPR002505">
    <property type="entry name" value="PTA_PTB"/>
</dbReference>
<dbReference type="GO" id="GO:0005524">
    <property type="term" value="F:ATP binding"/>
    <property type="evidence" value="ECO:0007669"/>
    <property type="project" value="UniProtKB-KW"/>
</dbReference>
<dbReference type="PRINTS" id="PR00471">
    <property type="entry name" value="ACETATEKNASE"/>
</dbReference>
<dbReference type="InterPro" id="IPR004372">
    <property type="entry name" value="Ac/propionate_kinase"/>
</dbReference>
<dbReference type="NCBIfam" id="TIGR00016">
    <property type="entry name" value="ackA"/>
    <property type="match status" value="1"/>
</dbReference>
<dbReference type="Proteomes" id="UP001165080">
    <property type="component" value="Unassembled WGS sequence"/>
</dbReference>
<feature type="binding site" evidence="9">
    <location>
        <begin position="623"/>
        <end position="627"/>
    </location>
    <ligand>
        <name>ATP</name>
        <dbReference type="ChEBI" id="CHEBI:30616"/>
    </ligand>
</feature>
<evidence type="ECO:0000313" key="12">
    <source>
        <dbReference type="EMBL" id="GLC62731.1"/>
    </source>
</evidence>
<evidence type="ECO:0000256" key="4">
    <source>
        <dbReference type="ARBA" id="ARBA00022741"/>
    </source>
</evidence>
<dbReference type="Pfam" id="PF01515">
    <property type="entry name" value="PTA_PTB"/>
    <property type="match status" value="1"/>
</dbReference>
<dbReference type="HAMAP" id="MF_00020">
    <property type="entry name" value="Acetate_kinase"/>
    <property type="match status" value="1"/>
</dbReference>